<reference evidence="3" key="1">
    <citation type="submission" date="2021-02" db="EMBL/GenBank/DDBJ databases">
        <authorList>
            <person name="Nowell W R."/>
        </authorList>
    </citation>
    <scope>NUCLEOTIDE SEQUENCE</scope>
</reference>
<feature type="transmembrane region" description="Helical" evidence="2">
    <location>
        <begin position="149"/>
        <end position="173"/>
    </location>
</feature>
<feature type="transmembrane region" description="Helical" evidence="2">
    <location>
        <begin position="71"/>
        <end position="95"/>
    </location>
</feature>
<evidence type="ECO:0000313" key="4">
    <source>
        <dbReference type="Proteomes" id="UP000663852"/>
    </source>
</evidence>
<dbReference type="PANTHER" id="PTHR33444:SF2">
    <property type="entry name" value="MARVEL DOMAIN-CONTAINING PROTEIN"/>
    <property type="match status" value="1"/>
</dbReference>
<gene>
    <name evidence="3" type="ORF">EDS130_LOCUS35379</name>
</gene>
<comment type="caution">
    <text evidence="3">The sequence shown here is derived from an EMBL/GenBank/DDBJ whole genome shotgun (WGS) entry which is preliminary data.</text>
</comment>
<feature type="region of interest" description="Disordered" evidence="1">
    <location>
        <begin position="222"/>
        <end position="242"/>
    </location>
</feature>
<feature type="compositionally biased region" description="Basic residues" evidence="1">
    <location>
        <begin position="230"/>
        <end position="242"/>
    </location>
</feature>
<evidence type="ECO:0000256" key="1">
    <source>
        <dbReference type="SAM" id="MobiDB-lite"/>
    </source>
</evidence>
<organism evidence="3 4">
    <name type="scientific">Adineta ricciae</name>
    <name type="common">Rotifer</name>
    <dbReference type="NCBI Taxonomy" id="249248"/>
    <lineage>
        <taxon>Eukaryota</taxon>
        <taxon>Metazoa</taxon>
        <taxon>Spiralia</taxon>
        <taxon>Gnathifera</taxon>
        <taxon>Rotifera</taxon>
        <taxon>Eurotatoria</taxon>
        <taxon>Bdelloidea</taxon>
        <taxon>Adinetida</taxon>
        <taxon>Adinetidae</taxon>
        <taxon>Adineta</taxon>
    </lineage>
</organism>
<dbReference type="OrthoDB" id="6157510at2759"/>
<evidence type="ECO:0000256" key="2">
    <source>
        <dbReference type="SAM" id="Phobius"/>
    </source>
</evidence>
<dbReference type="EMBL" id="CAJNOJ010000310">
    <property type="protein sequence ID" value="CAF1389391.1"/>
    <property type="molecule type" value="Genomic_DNA"/>
</dbReference>
<dbReference type="Proteomes" id="UP000663852">
    <property type="component" value="Unassembled WGS sequence"/>
</dbReference>
<feature type="transmembrane region" description="Helical" evidence="2">
    <location>
        <begin position="193"/>
        <end position="218"/>
    </location>
</feature>
<keyword evidence="2" id="KW-0812">Transmembrane</keyword>
<dbReference type="AlphaFoldDB" id="A0A815K1V4"/>
<sequence length="242" mass="27651">METKVNIRPYKRRTNLNFIMATKPKKVTYKDPGEDDADYLEPLQYDLRQPLPIQTIQPSSIKYQGGYLSSFYFLITILLYAPVPVSQFVIGFIYVGQCTVRQFISPYMILSGTSGIAFVIVGILIFVQLNKKPSMTLKTSGPNPKLLKILIPVFIVLFLLIIAWFFAGQGIVFEVKLRVEFFDPVLPEYCHGHLYKAAYILIFVDYLLFLVAGVLYGVSRVSPPSEQTNKKRPNRPVRNVRK</sequence>
<name>A0A815K1V4_ADIRI</name>
<accession>A0A815K1V4</accession>
<evidence type="ECO:0000313" key="3">
    <source>
        <dbReference type="EMBL" id="CAF1389391.1"/>
    </source>
</evidence>
<proteinExistence type="predicted"/>
<dbReference type="PANTHER" id="PTHR33444">
    <property type="entry name" value="SI:DKEY-19B23.12-RELATED"/>
    <property type="match status" value="1"/>
</dbReference>
<keyword evidence="2" id="KW-0472">Membrane</keyword>
<protein>
    <submittedName>
        <fullName evidence="3">Uncharacterized protein</fullName>
    </submittedName>
</protein>
<dbReference type="InterPro" id="IPR040350">
    <property type="entry name" value="TMEM272"/>
</dbReference>
<feature type="transmembrane region" description="Helical" evidence="2">
    <location>
        <begin position="107"/>
        <end position="129"/>
    </location>
</feature>
<keyword evidence="2" id="KW-1133">Transmembrane helix</keyword>